<gene>
    <name evidence="2" type="ORF">BSTOLATCC_MIC55996</name>
</gene>
<dbReference type="GO" id="GO:0005634">
    <property type="term" value="C:nucleus"/>
    <property type="evidence" value="ECO:0007669"/>
    <property type="project" value="InterPro"/>
</dbReference>
<dbReference type="GO" id="GO:0051726">
    <property type="term" value="P:regulation of cell cycle"/>
    <property type="evidence" value="ECO:0007669"/>
    <property type="project" value="InterPro"/>
</dbReference>
<evidence type="ECO:0000313" key="2">
    <source>
        <dbReference type="EMBL" id="CAG9332551.1"/>
    </source>
</evidence>
<dbReference type="Pfam" id="PF02234">
    <property type="entry name" value="CDI"/>
    <property type="match status" value="1"/>
</dbReference>
<evidence type="ECO:0000259" key="1">
    <source>
        <dbReference type="Pfam" id="PF02234"/>
    </source>
</evidence>
<keyword evidence="3" id="KW-1185">Reference proteome</keyword>
<dbReference type="AlphaFoldDB" id="A0AAU9K0H7"/>
<proteinExistence type="predicted"/>
<comment type="caution">
    <text evidence="2">The sequence shown here is derived from an EMBL/GenBank/DDBJ whole genome shotgun (WGS) entry which is preliminary data.</text>
</comment>
<evidence type="ECO:0000313" key="3">
    <source>
        <dbReference type="Proteomes" id="UP001162131"/>
    </source>
</evidence>
<name>A0AAU9K0H7_9CILI</name>
<dbReference type="InterPro" id="IPR003175">
    <property type="entry name" value="CDI_dom"/>
</dbReference>
<reference evidence="2" key="1">
    <citation type="submission" date="2021-09" db="EMBL/GenBank/DDBJ databases">
        <authorList>
            <consortium name="AG Swart"/>
            <person name="Singh M."/>
            <person name="Singh A."/>
            <person name="Seah K."/>
            <person name="Emmerich C."/>
        </authorList>
    </citation>
    <scope>NUCLEOTIDE SEQUENCE</scope>
    <source>
        <strain evidence="2">ATCC30299</strain>
    </source>
</reference>
<accession>A0AAU9K0H7</accession>
<feature type="domain" description="Cyclin-dependent kinase inhibitor" evidence="1">
    <location>
        <begin position="7"/>
        <end position="41"/>
    </location>
</feature>
<dbReference type="Proteomes" id="UP001162131">
    <property type="component" value="Unassembled WGS sequence"/>
</dbReference>
<sequence length="86" mass="10271">MEDLIIEMKKELQEAAAAKSDLYNFDFLSDTPRHENKRFSWAIDQEKSIESERAIDKLKQRRHRLILIEDNFDLIKPLRLLETLKA</sequence>
<protein>
    <recommendedName>
        <fullName evidence="1">Cyclin-dependent kinase inhibitor domain-containing protein</fullName>
    </recommendedName>
</protein>
<dbReference type="EMBL" id="CAJZBQ010000054">
    <property type="protein sequence ID" value="CAG9332551.1"/>
    <property type="molecule type" value="Genomic_DNA"/>
</dbReference>
<organism evidence="2 3">
    <name type="scientific">Blepharisma stoltei</name>
    <dbReference type="NCBI Taxonomy" id="1481888"/>
    <lineage>
        <taxon>Eukaryota</taxon>
        <taxon>Sar</taxon>
        <taxon>Alveolata</taxon>
        <taxon>Ciliophora</taxon>
        <taxon>Postciliodesmatophora</taxon>
        <taxon>Heterotrichea</taxon>
        <taxon>Heterotrichida</taxon>
        <taxon>Blepharismidae</taxon>
        <taxon>Blepharisma</taxon>
    </lineage>
</organism>
<dbReference type="GO" id="GO:0004861">
    <property type="term" value="F:cyclin-dependent protein serine/threonine kinase inhibitor activity"/>
    <property type="evidence" value="ECO:0007669"/>
    <property type="project" value="InterPro"/>
</dbReference>